<proteinExistence type="predicted"/>
<evidence type="ECO:0000313" key="1">
    <source>
        <dbReference type="EMBL" id="JAH66738.1"/>
    </source>
</evidence>
<name>A0A0E9UP85_ANGAN</name>
<sequence>MCCHYNRQRKNTFRSYYLYISVLHYLQHLQGYAKSILE</sequence>
<dbReference type="EMBL" id="GBXM01041839">
    <property type="protein sequence ID" value="JAH66738.1"/>
    <property type="molecule type" value="Transcribed_RNA"/>
</dbReference>
<dbReference type="AlphaFoldDB" id="A0A0E9UP85"/>
<reference evidence="1" key="1">
    <citation type="submission" date="2014-11" db="EMBL/GenBank/DDBJ databases">
        <authorList>
            <person name="Amaro Gonzalez C."/>
        </authorList>
    </citation>
    <scope>NUCLEOTIDE SEQUENCE</scope>
</reference>
<accession>A0A0E9UP85</accession>
<reference evidence="1" key="2">
    <citation type="journal article" date="2015" name="Fish Shellfish Immunol.">
        <title>Early steps in the European eel (Anguilla anguilla)-Vibrio vulnificus interaction in the gills: Role of the RtxA13 toxin.</title>
        <authorList>
            <person name="Callol A."/>
            <person name="Pajuelo D."/>
            <person name="Ebbesson L."/>
            <person name="Teles M."/>
            <person name="MacKenzie S."/>
            <person name="Amaro C."/>
        </authorList>
    </citation>
    <scope>NUCLEOTIDE SEQUENCE</scope>
</reference>
<protein>
    <submittedName>
        <fullName evidence="1">Uncharacterized protein</fullName>
    </submittedName>
</protein>
<organism evidence="1">
    <name type="scientific">Anguilla anguilla</name>
    <name type="common">European freshwater eel</name>
    <name type="synonym">Muraena anguilla</name>
    <dbReference type="NCBI Taxonomy" id="7936"/>
    <lineage>
        <taxon>Eukaryota</taxon>
        <taxon>Metazoa</taxon>
        <taxon>Chordata</taxon>
        <taxon>Craniata</taxon>
        <taxon>Vertebrata</taxon>
        <taxon>Euteleostomi</taxon>
        <taxon>Actinopterygii</taxon>
        <taxon>Neopterygii</taxon>
        <taxon>Teleostei</taxon>
        <taxon>Anguilliformes</taxon>
        <taxon>Anguillidae</taxon>
        <taxon>Anguilla</taxon>
    </lineage>
</organism>